<feature type="signal peptide" evidence="1">
    <location>
        <begin position="1"/>
        <end position="23"/>
    </location>
</feature>
<feature type="chain" id="PRO_5013541277" description="Lysozyme inhibitor LprI N-terminal domain-containing protein" evidence="1">
    <location>
        <begin position="24"/>
        <end position="210"/>
    </location>
</feature>
<evidence type="ECO:0000256" key="1">
    <source>
        <dbReference type="SAM" id="SignalP"/>
    </source>
</evidence>
<name>A0A2D2AU66_9CAUL</name>
<reference evidence="2 3" key="1">
    <citation type="submission" date="2017-10" db="EMBL/GenBank/DDBJ databases">
        <title>Genome sequence of Caulobacter mirabilis FWC38.</title>
        <authorList>
            <person name="Fiebig A."/>
            <person name="Crosson S."/>
        </authorList>
    </citation>
    <scope>NUCLEOTIDE SEQUENCE [LARGE SCALE GENOMIC DNA]</scope>
    <source>
        <strain evidence="2 3">FWC 38</strain>
    </source>
</reference>
<dbReference type="Proteomes" id="UP000228945">
    <property type="component" value="Chromosome"/>
</dbReference>
<dbReference type="EMBL" id="CP024201">
    <property type="protein sequence ID" value="ATQ41550.1"/>
    <property type="molecule type" value="Genomic_DNA"/>
</dbReference>
<keyword evidence="1" id="KW-0732">Signal</keyword>
<dbReference type="KEGG" id="cmb:CSW64_03540"/>
<sequence length="210" mass="21601">MVTRGLLTAAAVASAWLGGAALAQEPLSAARCAVAEMTAPTSAVERHDGQGGDPFARIAAWRALAGREQDGLRLYTEALSSMGSAPKTAKRASEQCAKEDPFRRLPTMTPPVAGNGLACLAPVDAASKLALAAMSTPAEQRTPAALCQAVTEVEHMLAAGQKAIEDGIVPCADPAGSWASMGSNAFMYRLLLVASDQKIDCAAVDQPVVP</sequence>
<evidence type="ECO:0000313" key="2">
    <source>
        <dbReference type="EMBL" id="ATQ41550.1"/>
    </source>
</evidence>
<accession>A0A2D2AU66</accession>
<protein>
    <recommendedName>
        <fullName evidence="4">Lysozyme inhibitor LprI N-terminal domain-containing protein</fullName>
    </recommendedName>
</protein>
<organism evidence="2 3">
    <name type="scientific">Caulobacter mirabilis</name>
    <dbReference type="NCBI Taxonomy" id="69666"/>
    <lineage>
        <taxon>Bacteria</taxon>
        <taxon>Pseudomonadati</taxon>
        <taxon>Pseudomonadota</taxon>
        <taxon>Alphaproteobacteria</taxon>
        <taxon>Caulobacterales</taxon>
        <taxon>Caulobacteraceae</taxon>
        <taxon>Caulobacter</taxon>
    </lineage>
</organism>
<gene>
    <name evidence="2" type="ORF">CSW64_03540</name>
</gene>
<evidence type="ECO:0000313" key="3">
    <source>
        <dbReference type="Proteomes" id="UP000228945"/>
    </source>
</evidence>
<dbReference type="AlphaFoldDB" id="A0A2D2AU66"/>
<keyword evidence="3" id="KW-1185">Reference proteome</keyword>
<evidence type="ECO:0008006" key="4">
    <source>
        <dbReference type="Google" id="ProtNLM"/>
    </source>
</evidence>
<proteinExistence type="predicted"/>